<feature type="transmembrane region" description="Helical" evidence="1">
    <location>
        <begin position="6"/>
        <end position="24"/>
    </location>
</feature>
<dbReference type="InterPro" id="IPR024163">
    <property type="entry name" value="Aerotolerance_reg_N"/>
</dbReference>
<dbReference type="PANTHER" id="PTHR37464">
    <property type="entry name" value="BLL2463 PROTEIN"/>
    <property type="match status" value="1"/>
</dbReference>
<comment type="caution">
    <text evidence="3">The sequence shown here is derived from an EMBL/GenBank/DDBJ whole genome shotgun (WGS) entry which is preliminary data.</text>
</comment>
<keyword evidence="1" id="KW-0472">Membrane</keyword>
<protein>
    <recommendedName>
        <fullName evidence="2">Aerotolerance regulator N-terminal domain-containing protein</fullName>
    </recommendedName>
</protein>
<proteinExistence type="predicted"/>
<organism evidence="3 4">
    <name type="scientific">Arenibacter aquaticus</name>
    <dbReference type="NCBI Taxonomy" id="2489054"/>
    <lineage>
        <taxon>Bacteria</taxon>
        <taxon>Pseudomonadati</taxon>
        <taxon>Bacteroidota</taxon>
        <taxon>Flavobacteriia</taxon>
        <taxon>Flavobacteriales</taxon>
        <taxon>Flavobacteriaceae</taxon>
        <taxon>Arenibacter</taxon>
    </lineage>
</organism>
<evidence type="ECO:0000313" key="4">
    <source>
        <dbReference type="Proteomes" id="UP000267585"/>
    </source>
</evidence>
<sequence>MLFKHPELLWAFFLLLIPILIHLFQLRKFKKTPFTNVKILKKVVAESRRSNTLKKWLLLFTRLLLLSALIVAFAQPFIPGKSALKNNNIVIYLDNSLSMQANMGTGTLLENMVQQLLKSVPPETNFSIFTNDQTFEEVTLADIKNDLLALPYSTNQLQLNDIYIKANTLFPDTPNTQNDLVLISDFQKSILSQTNDSLYNINRYVVQSVPKDLLNIAIDSAFTQTISSENLDLSCFLTSSLKIENTPVSLYNGDNLIAKTSASFNEDLHGEVHFTIPAKEVINGKILISDSGLQYDNQLYFNLNRQEKIKVMSIGETPSDYLERIYTEESFHFSSFSLKALNYSLIASQNLIILNELNTIPLSLQNTLQAFRKAGGHLVIIPNNRADINEYNTFIKTFSNSKFVSSIGEERKVSQISFAHPLFENVFNKEVSNFQYPSVNGYYKTTSSLPKILSYQNGEPFLIGANGLYLFTAPISLENSNFTQSPLIVPTFYNMGMSSLKMPRLYEMVGNKITLDIPISLGKDQILKVSNENQEFIPYQQSYGNKTTLTFDDYPTSAGIYSITHLGKDIKNISFNLPREESKLDYMNNSDLQGNIINNDVSALFQTIQKDNSINELWKWFVILALAFILIEVLIQKYLK</sequence>
<keyword evidence="1" id="KW-0812">Transmembrane</keyword>
<feature type="domain" description="Aerotolerance regulator N-terminal" evidence="2">
    <location>
        <begin position="1"/>
        <end position="76"/>
    </location>
</feature>
<keyword evidence="1" id="KW-1133">Transmembrane helix</keyword>
<feature type="transmembrane region" description="Helical" evidence="1">
    <location>
        <begin position="617"/>
        <end position="635"/>
    </location>
</feature>
<name>A0A430JY87_9FLAO</name>
<accession>A0A430JY87</accession>
<evidence type="ECO:0000313" key="3">
    <source>
        <dbReference type="EMBL" id="RTE51834.1"/>
    </source>
</evidence>
<dbReference type="InterPro" id="IPR011933">
    <property type="entry name" value="Double_TM_dom"/>
</dbReference>
<dbReference type="AlphaFoldDB" id="A0A430JY87"/>
<dbReference type="Pfam" id="PF07584">
    <property type="entry name" value="BatA"/>
    <property type="match status" value="1"/>
</dbReference>
<dbReference type="OrthoDB" id="9810200at2"/>
<dbReference type="Proteomes" id="UP000267585">
    <property type="component" value="Unassembled WGS sequence"/>
</dbReference>
<gene>
    <name evidence="3" type="ORF">EHW67_16635</name>
</gene>
<evidence type="ECO:0000259" key="2">
    <source>
        <dbReference type="Pfam" id="PF07584"/>
    </source>
</evidence>
<evidence type="ECO:0000256" key="1">
    <source>
        <dbReference type="SAM" id="Phobius"/>
    </source>
</evidence>
<dbReference type="PANTHER" id="PTHR37464:SF1">
    <property type="entry name" value="BLL2463 PROTEIN"/>
    <property type="match status" value="1"/>
</dbReference>
<dbReference type="RefSeq" id="WP_126164125.1">
    <property type="nucleotide sequence ID" value="NZ_RQPJ01000021.1"/>
</dbReference>
<keyword evidence="4" id="KW-1185">Reference proteome</keyword>
<feature type="transmembrane region" description="Helical" evidence="1">
    <location>
        <begin position="56"/>
        <end position="78"/>
    </location>
</feature>
<reference evidence="3 4" key="1">
    <citation type="submission" date="2018-11" db="EMBL/GenBank/DDBJ databases">
        <title>Arenibacter aquaticus sp.nov., a marine bacterium isolated from surface seawater in the South China Sea.</title>
        <authorList>
            <person name="Guo J."/>
            <person name="Sun J."/>
        </authorList>
    </citation>
    <scope>NUCLEOTIDE SEQUENCE [LARGE SCALE GENOMIC DNA]</scope>
    <source>
        <strain evidence="3 4">GUO666</strain>
    </source>
</reference>
<dbReference type="EMBL" id="RQPJ01000021">
    <property type="protein sequence ID" value="RTE51834.1"/>
    <property type="molecule type" value="Genomic_DNA"/>
</dbReference>
<dbReference type="NCBIfam" id="TIGR02226">
    <property type="entry name" value="two_anch"/>
    <property type="match status" value="1"/>
</dbReference>